<keyword evidence="9" id="KW-0443">Lipid metabolism</keyword>
<evidence type="ECO:0000256" key="20">
    <source>
        <dbReference type="ARBA" id="ARBA00067273"/>
    </source>
</evidence>
<dbReference type="InterPro" id="IPR003736">
    <property type="entry name" value="PAAI_dom"/>
</dbReference>
<evidence type="ECO:0000256" key="1">
    <source>
        <dbReference type="ARBA" id="ARBA00004123"/>
    </source>
</evidence>
<dbReference type="GO" id="GO:0047617">
    <property type="term" value="F:fatty acyl-CoA hydrolase activity"/>
    <property type="evidence" value="ECO:0007669"/>
    <property type="project" value="InterPro"/>
</dbReference>
<comment type="similarity">
    <text evidence="5">Belongs to the thioesterase PaaI family.</text>
</comment>
<evidence type="ECO:0000256" key="4">
    <source>
        <dbReference type="ARBA" id="ARBA00004514"/>
    </source>
</evidence>
<comment type="catalytic activity">
    <reaction evidence="13">
        <text>octanoyl-CoA + H2O = octanoate + CoA + H(+)</text>
        <dbReference type="Rhea" id="RHEA:30143"/>
        <dbReference type="ChEBI" id="CHEBI:15377"/>
        <dbReference type="ChEBI" id="CHEBI:15378"/>
        <dbReference type="ChEBI" id="CHEBI:25646"/>
        <dbReference type="ChEBI" id="CHEBI:57287"/>
        <dbReference type="ChEBI" id="CHEBI:57386"/>
    </reaction>
    <physiologicalReaction direction="left-to-right" evidence="13">
        <dbReference type="Rhea" id="RHEA:30144"/>
    </physiologicalReaction>
</comment>
<evidence type="ECO:0000256" key="18">
    <source>
        <dbReference type="ARBA" id="ARBA00058205"/>
    </source>
</evidence>
<comment type="subcellular location">
    <subcellularLocation>
        <location evidence="3">Cytoplasm</location>
        <location evidence="3">Cytoskeleton</location>
        <location evidence="3">Spindle</location>
    </subcellularLocation>
    <subcellularLocation>
        <location evidence="4">Cytoplasm</location>
        <location evidence="4">Cytosol</location>
    </subcellularLocation>
    <subcellularLocation>
        <location evidence="2">Mitochondrion</location>
    </subcellularLocation>
    <subcellularLocation>
        <location evidence="1">Nucleus</location>
    </subcellularLocation>
</comment>
<comment type="catalytic activity">
    <reaction evidence="14">
        <text>decanoyl-CoA + H2O = decanoate + CoA + H(+)</text>
        <dbReference type="Rhea" id="RHEA:40059"/>
        <dbReference type="ChEBI" id="CHEBI:15377"/>
        <dbReference type="ChEBI" id="CHEBI:15378"/>
        <dbReference type="ChEBI" id="CHEBI:27689"/>
        <dbReference type="ChEBI" id="CHEBI:57287"/>
        <dbReference type="ChEBI" id="CHEBI:61430"/>
    </reaction>
    <physiologicalReaction direction="left-to-right" evidence="14">
        <dbReference type="Rhea" id="RHEA:40060"/>
    </physiologicalReaction>
</comment>
<name>A0A7R9LKS5_9ACAR</name>
<dbReference type="PANTHER" id="PTHR21660">
    <property type="entry name" value="THIOESTERASE SUPERFAMILY MEMBER-RELATED"/>
    <property type="match status" value="1"/>
</dbReference>
<keyword evidence="26" id="KW-1185">Reference proteome</keyword>
<evidence type="ECO:0000256" key="11">
    <source>
        <dbReference type="ARBA" id="ARBA00023212"/>
    </source>
</evidence>
<evidence type="ECO:0000313" key="25">
    <source>
        <dbReference type="EMBL" id="CAD7642310.1"/>
    </source>
</evidence>
<dbReference type="OrthoDB" id="46529at2759"/>
<evidence type="ECO:0000256" key="14">
    <source>
        <dbReference type="ARBA" id="ARBA00047969"/>
    </source>
</evidence>
<keyword evidence="6" id="KW-0963">Cytoplasm</keyword>
<evidence type="ECO:0000256" key="12">
    <source>
        <dbReference type="ARBA" id="ARBA00023242"/>
    </source>
</evidence>
<dbReference type="GO" id="GO:0005634">
    <property type="term" value="C:nucleus"/>
    <property type="evidence" value="ECO:0007669"/>
    <property type="project" value="UniProtKB-SubCell"/>
</dbReference>
<evidence type="ECO:0000256" key="15">
    <source>
        <dbReference type="ARBA" id="ARBA00048074"/>
    </source>
</evidence>
<evidence type="ECO:0000256" key="19">
    <source>
        <dbReference type="ARBA" id="ARBA00064709"/>
    </source>
</evidence>
<dbReference type="AlphaFoldDB" id="A0A7R9LKS5"/>
<dbReference type="GO" id="GO:0005819">
    <property type="term" value="C:spindle"/>
    <property type="evidence" value="ECO:0007669"/>
    <property type="project" value="UniProtKB-SubCell"/>
</dbReference>
<evidence type="ECO:0000256" key="8">
    <source>
        <dbReference type="ARBA" id="ARBA00022990"/>
    </source>
</evidence>
<keyword evidence="12" id="KW-0539">Nucleus</keyword>
<keyword evidence="8" id="KW-0007">Acetylation</keyword>
<evidence type="ECO:0000256" key="6">
    <source>
        <dbReference type="ARBA" id="ARBA00022490"/>
    </source>
</evidence>
<comment type="catalytic activity">
    <reaction evidence="15">
        <text>dodecanoyl-CoA + H2O = dodecanoate + CoA + H(+)</text>
        <dbReference type="Rhea" id="RHEA:30135"/>
        <dbReference type="ChEBI" id="CHEBI:15377"/>
        <dbReference type="ChEBI" id="CHEBI:15378"/>
        <dbReference type="ChEBI" id="CHEBI:18262"/>
        <dbReference type="ChEBI" id="CHEBI:57287"/>
        <dbReference type="ChEBI" id="CHEBI:57375"/>
    </reaction>
    <physiologicalReaction direction="left-to-right" evidence="15">
        <dbReference type="Rhea" id="RHEA:30136"/>
    </physiologicalReaction>
</comment>
<comment type="subunit">
    <text evidence="19">Homotetramer. Interacts with PCTP.</text>
</comment>
<dbReference type="InterPro" id="IPR039298">
    <property type="entry name" value="ACOT13"/>
</dbReference>
<dbReference type="NCBIfam" id="TIGR00369">
    <property type="entry name" value="unchar_dom_1"/>
    <property type="match status" value="1"/>
</dbReference>
<evidence type="ECO:0000256" key="5">
    <source>
        <dbReference type="ARBA" id="ARBA00008324"/>
    </source>
</evidence>
<evidence type="ECO:0000256" key="21">
    <source>
        <dbReference type="ARBA" id="ARBA00075657"/>
    </source>
</evidence>
<keyword evidence="7" id="KW-0378">Hydrolase</keyword>
<evidence type="ECO:0000256" key="3">
    <source>
        <dbReference type="ARBA" id="ARBA00004186"/>
    </source>
</evidence>
<proteinExistence type="inferred from homology"/>
<accession>A0A7R9LKS5</accession>
<comment type="catalytic activity">
    <reaction evidence="16">
        <text>hexanoyl-CoA + H2O = hexanoate + CoA + H(+)</text>
        <dbReference type="Rhea" id="RHEA:40115"/>
        <dbReference type="ChEBI" id="CHEBI:15377"/>
        <dbReference type="ChEBI" id="CHEBI:15378"/>
        <dbReference type="ChEBI" id="CHEBI:17120"/>
        <dbReference type="ChEBI" id="CHEBI:57287"/>
        <dbReference type="ChEBI" id="CHEBI:62620"/>
    </reaction>
    <physiologicalReaction direction="left-to-right" evidence="16">
        <dbReference type="Rhea" id="RHEA:40116"/>
    </physiologicalReaction>
</comment>
<dbReference type="Pfam" id="PF03061">
    <property type="entry name" value="4HBT"/>
    <property type="match status" value="1"/>
</dbReference>
<organism evidence="25">
    <name type="scientific">Oppiella nova</name>
    <dbReference type="NCBI Taxonomy" id="334625"/>
    <lineage>
        <taxon>Eukaryota</taxon>
        <taxon>Metazoa</taxon>
        <taxon>Ecdysozoa</taxon>
        <taxon>Arthropoda</taxon>
        <taxon>Chelicerata</taxon>
        <taxon>Arachnida</taxon>
        <taxon>Acari</taxon>
        <taxon>Acariformes</taxon>
        <taxon>Sarcoptiformes</taxon>
        <taxon>Oribatida</taxon>
        <taxon>Brachypylina</taxon>
        <taxon>Oppioidea</taxon>
        <taxon>Oppiidae</taxon>
        <taxon>Oppiella</taxon>
    </lineage>
</organism>
<gene>
    <name evidence="25" type="ORF">ONB1V03_LOCUS3530</name>
</gene>
<dbReference type="InterPro" id="IPR029069">
    <property type="entry name" value="HotDog_dom_sf"/>
</dbReference>
<dbReference type="EMBL" id="CAJPVJ010001053">
    <property type="protein sequence ID" value="CAG2163969.1"/>
    <property type="molecule type" value="Genomic_DNA"/>
</dbReference>
<dbReference type="GO" id="GO:0006629">
    <property type="term" value="P:lipid metabolic process"/>
    <property type="evidence" value="ECO:0007669"/>
    <property type="project" value="UniProtKB-KW"/>
</dbReference>
<evidence type="ECO:0000313" key="26">
    <source>
        <dbReference type="Proteomes" id="UP000728032"/>
    </source>
</evidence>
<protein>
    <recommendedName>
        <fullName evidence="20">Acyl-coenzyme A thioesterase 13</fullName>
    </recommendedName>
    <alternativeName>
        <fullName evidence="22">Hotdog-fold thioesterase superfamily member 2</fullName>
    </alternativeName>
    <alternativeName>
        <fullName evidence="21">Palmitoyl-CoA hydrolase</fullName>
    </alternativeName>
    <alternativeName>
        <fullName evidence="23">Thioesterase superfamily member 2</fullName>
    </alternativeName>
</protein>
<dbReference type="GO" id="GO:0005739">
    <property type="term" value="C:mitochondrion"/>
    <property type="evidence" value="ECO:0007669"/>
    <property type="project" value="UniProtKB-SubCell"/>
</dbReference>
<dbReference type="FunFam" id="3.10.129.10:FF:000021">
    <property type="entry name" value="Acyl-coenzyme A thioesterase 13"/>
    <property type="match status" value="1"/>
</dbReference>
<evidence type="ECO:0000256" key="16">
    <source>
        <dbReference type="ARBA" id="ARBA00050199"/>
    </source>
</evidence>
<dbReference type="InterPro" id="IPR006683">
    <property type="entry name" value="Thioestr_dom"/>
</dbReference>
<evidence type="ECO:0000256" key="13">
    <source>
        <dbReference type="ARBA" id="ARBA00047588"/>
    </source>
</evidence>
<dbReference type="Proteomes" id="UP000728032">
    <property type="component" value="Unassembled WGS sequence"/>
</dbReference>
<evidence type="ECO:0000259" key="24">
    <source>
        <dbReference type="Pfam" id="PF03061"/>
    </source>
</evidence>
<evidence type="ECO:0000256" key="9">
    <source>
        <dbReference type="ARBA" id="ARBA00023098"/>
    </source>
</evidence>
<keyword evidence="11" id="KW-0206">Cytoskeleton</keyword>
<feature type="domain" description="Thioesterase" evidence="24">
    <location>
        <begin position="54"/>
        <end position="138"/>
    </location>
</feature>
<evidence type="ECO:0000256" key="22">
    <source>
        <dbReference type="ARBA" id="ARBA00081533"/>
    </source>
</evidence>
<evidence type="ECO:0000256" key="23">
    <source>
        <dbReference type="ARBA" id="ARBA00083956"/>
    </source>
</evidence>
<dbReference type="EMBL" id="OC915878">
    <property type="protein sequence ID" value="CAD7642310.1"/>
    <property type="molecule type" value="Genomic_DNA"/>
</dbReference>
<dbReference type="PANTHER" id="PTHR21660:SF1">
    <property type="entry name" value="ACYL-COENZYME A THIOESTERASE 13"/>
    <property type="match status" value="1"/>
</dbReference>
<dbReference type="SUPFAM" id="SSF54637">
    <property type="entry name" value="Thioesterase/thiol ester dehydrase-isomerase"/>
    <property type="match status" value="1"/>
</dbReference>
<keyword evidence="10" id="KW-0496">Mitochondrion</keyword>
<evidence type="ECO:0000256" key="7">
    <source>
        <dbReference type="ARBA" id="ARBA00022801"/>
    </source>
</evidence>
<comment type="function">
    <text evidence="18">Catalyzes the hydrolysis of acyl-CoAs into free fatty acids and coenzyme A (CoASH), regulating their respective intracellular levels. Has acyl-CoA thioesterase activity towards medium (C12) and long-chain (C18) fatty acyl-CoA substrates. Can also hydrolyze 3-hydroxyphenylacetyl-CoA and 3,4-dihydroxyphenylacetyl-CoA (in vitro). May play a role in controlling adaptive thermogenesis.</text>
</comment>
<dbReference type="GO" id="GO:0005829">
    <property type="term" value="C:cytosol"/>
    <property type="evidence" value="ECO:0007669"/>
    <property type="project" value="UniProtKB-SubCell"/>
</dbReference>
<reference evidence="25" key="1">
    <citation type="submission" date="2020-11" db="EMBL/GenBank/DDBJ databases">
        <authorList>
            <person name="Tran Van P."/>
        </authorList>
    </citation>
    <scope>NUCLEOTIDE SEQUENCE</scope>
</reference>
<dbReference type="Gene3D" id="3.10.129.10">
    <property type="entry name" value="Hotdog Thioesterase"/>
    <property type="match status" value="1"/>
</dbReference>
<sequence length="153" mass="16603">MSQLLTTLMRNTLKTLVESNGFDRVLQQVNITSASKGRISAEMVVTEGSTNFSGRLHGGMTATIVDQLSSLALTAALVTDSEQREQHFAKVNSVSLDLSVQFLSGVQLGDTLLIEANTLKCGKNIAFLSVDIYNKKSNQLVANGKHTKYLLNK</sequence>
<comment type="catalytic activity">
    <reaction evidence="17">
        <text>a fatty acyl-CoA + H2O = a fatty acid + CoA + H(+)</text>
        <dbReference type="Rhea" id="RHEA:16781"/>
        <dbReference type="ChEBI" id="CHEBI:15377"/>
        <dbReference type="ChEBI" id="CHEBI:15378"/>
        <dbReference type="ChEBI" id="CHEBI:28868"/>
        <dbReference type="ChEBI" id="CHEBI:57287"/>
        <dbReference type="ChEBI" id="CHEBI:77636"/>
    </reaction>
    <physiologicalReaction direction="left-to-right" evidence="17">
        <dbReference type="Rhea" id="RHEA:16782"/>
    </physiologicalReaction>
</comment>
<dbReference type="CDD" id="cd03443">
    <property type="entry name" value="PaaI_thioesterase"/>
    <property type="match status" value="1"/>
</dbReference>
<evidence type="ECO:0000256" key="17">
    <source>
        <dbReference type="ARBA" id="ARBA00052976"/>
    </source>
</evidence>
<evidence type="ECO:0000256" key="10">
    <source>
        <dbReference type="ARBA" id="ARBA00023128"/>
    </source>
</evidence>
<evidence type="ECO:0000256" key="2">
    <source>
        <dbReference type="ARBA" id="ARBA00004173"/>
    </source>
</evidence>